<dbReference type="RefSeq" id="WP_420494247.1">
    <property type="nucleotide sequence ID" value="NZ_CP124577.1"/>
</dbReference>
<dbReference type="InterPro" id="IPR001387">
    <property type="entry name" value="Cro/C1-type_HTH"/>
</dbReference>
<dbReference type="Gene3D" id="1.10.260.40">
    <property type="entry name" value="lambda repressor-like DNA-binding domains"/>
    <property type="match status" value="1"/>
</dbReference>
<evidence type="ECO:0000259" key="1">
    <source>
        <dbReference type="PROSITE" id="PS50943"/>
    </source>
</evidence>
<dbReference type="AlphaFoldDB" id="A0AAU6RB02"/>
<name>A0AAU6RB02_9STAP</name>
<dbReference type="InterPro" id="IPR010982">
    <property type="entry name" value="Lambda_DNA-bd_dom_sf"/>
</dbReference>
<proteinExistence type="predicted"/>
<accession>A0AAU6RB02</accession>
<dbReference type="SUPFAM" id="SSF47413">
    <property type="entry name" value="lambda repressor-like DNA-binding domains"/>
    <property type="match status" value="1"/>
</dbReference>
<gene>
    <name evidence="2" type="ORF">QA541_02895</name>
</gene>
<dbReference type="PROSITE" id="PS50943">
    <property type="entry name" value="HTH_CROC1"/>
    <property type="match status" value="1"/>
</dbReference>
<feature type="domain" description="HTH cro/C1-type" evidence="1">
    <location>
        <begin position="39"/>
        <end position="60"/>
    </location>
</feature>
<organism evidence="2">
    <name type="scientific">Macrococcus psychrotolerans</name>
    <dbReference type="NCBI Taxonomy" id="3039389"/>
    <lineage>
        <taxon>Bacteria</taxon>
        <taxon>Bacillati</taxon>
        <taxon>Bacillota</taxon>
        <taxon>Bacilli</taxon>
        <taxon>Bacillales</taxon>
        <taxon>Staphylococcaceae</taxon>
        <taxon>Macrococcus</taxon>
    </lineage>
</organism>
<reference evidence="2" key="1">
    <citation type="submission" date="2023-04" db="EMBL/GenBank/DDBJ databases">
        <title>Macrococci isolated from food, foodproducing animals, and human clinical materials.</title>
        <authorList>
            <person name="Maslanova I."/>
            <person name="Svec P."/>
            <person name="Sedlacek I."/>
            <person name="Novakova D."/>
            <person name="Keller J.E."/>
            <person name="Schwendener S."/>
            <person name="Finstrlova A."/>
            <person name="Botka T."/>
            <person name="Kovarovic V."/>
            <person name="Petras P."/>
            <person name="Perreten V."/>
            <person name="Pantucek R."/>
        </authorList>
    </citation>
    <scope>NUCLEOTIDE SEQUENCE</scope>
    <source>
        <strain evidence="2">NRL/St 21/332</strain>
    </source>
</reference>
<evidence type="ECO:0000313" key="2">
    <source>
        <dbReference type="EMBL" id="WZE67219.1"/>
    </source>
</evidence>
<dbReference type="Pfam" id="PF13443">
    <property type="entry name" value="HTH_26"/>
    <property type="match status" value="1"/>
</dbReference>
<sequence length="69" mass="7942">MKNQFSAILGAKRLSMTDVFNATQISRTTLHGLYYEKTKNPDSLTVMKICEYLNITPNEFYGIDQYKEG</sequence>
<protein>
    <submittedName>
        <fullName evidence="2">Helix-turn-helix transcriptional regulator</fullName>
    </submittedName>
</protein>
<dbReference type="GO" id="GO:0003677">
    <property type="term" value="F:DNA binding"/>
    <property type="evidence" value="ECO:0007669"/>
    <property type="project" value="InterPro"/>
</dbReference>
<dbReference type="EMBL" id="CP124577">
    <property type="protein sequence ID" value="WZE67219.1"/>
    <property type="molecule type" value="Genomic_DNA"/>
</dbReference>